<keyword evidence="5" id="KW-1185">Reference proteome</keyword>
<protein>
    <recommendedName>
        <fullName evidence="2">dTDP-4-dehydrorhamnose reductase</fullName>
        <ecNumber evidence="2">1.1.1.133</ecNumber>
    </recommendedName>
</protein>
<dbReference type="Gene3D" id="3.90.25.10">
    <property type="entry name" value="UDP-galactose 4-epimerase, domain 1"/>
    <property type="match status" value="1"/>
</dbReference>
<dbReference type="OrthoDB" id="9803892at2"/>
<evidence type="ECO:0000259" key="3">
    <source>
        <dbReference type="Pfam" id="PF04321"/>
    </source>
</evidence>
<evidence type="ECO:0000313" key="4">
    <source>
        <dbReference type="EMBL" id="OLF04680.1"/>
    </source>
</evidence>
<dbReference type="EC" id="1.1.1.133" evidence="2"/>
<evidence type="ECO:0000313" key="5">
    <source>
        <dbReference type="Proteomes" id="UP000185696"/>
    </source>
</evidence>
<gene>
    <name evidence="4" type="ORF">BLA60_39870</name>
</gene>
<organism evidence="4 5">
    <name type="scientific">Actinophytocola xinjiangensis</name>
    <dbReference type="NCBI Taxonomy" id="485602"/>
    <lineage>
        <taxon>Bacteria</taxon>
        <taxon>Bacillati</taxon>
        <taxon>Actinomycetota</taxon>
        <taxon>Actinomycetes</taxon>
        <taxon>Pseudonocardiales</taxon>
        <taxon>Pseudonocardiaceae</taxon>
    </lineage>
</organism>
<dbReference type="NCBIfam" id="TIGR01214">
    <property type="entry name" value="rmlD"/>
    <property type="match status" value="1"/>
</dbReference>
<dbReference type="PANTHER" id="PTHR10491:SF4">
    <property type="entry name" value="METHIONINE ADENOSYLTRANSFERASE 2 SUBUNIT BETA"/>
    <property type="match status" value="1"/>
</dbReference>
<keyword evidence="2" id="KW-0560">Oxidoreductase</keyword>
<evidence type="ECO:0000256" key="2">
    <source>
        <dbReference type="RuleBase" id="RU364082"/>
    </source>
</evidence>
<dbReference type="SUPFAM" id="SSF51735">
    <property type="entry name" value="NAD(P)-binding Rossmann-fold domains"/>
    <property type="match status" value="1"/>
</dbReference>
<dbReference type="Gene3D" id="3.40.50.720">
    <property type="entry name" value="NAD(P)-binding Rossmann-like Domain"/>
    <property type="match status" value="1"/>
</dbReference>
<dbReference type="PANTHER" id="PTHR10491">
    <property type="entry name" value="DTDP-4-DEHYDRORHAMNOSE REDUCTASE"/>
    <property type="match status" value="1"/>
</dbReference>
<dbReference type="Proteomes" id="UP000185696">
    <property type="component" value="Unassembled WGS sequence"/>
</dbReference>
<dbReference type="InterPro" id="IPR029903">
    <property type="entry name" value="RmlD-like-bd"/>
</dbReference>
<sequence>MEMLALLVPGGTGQLGRELAARAPGEYTVHAPGSAELDITNPGAVNEAVKTLVDGAGSPVVVNAAAYTAVDNAESDYTRAFALNADAPRVLAAVCSANGVPLVHVSTDYVFAGDATEPYREDEPPAPRSVYGTTKAAGEAAVLGSGARAWIVRTAWVYGAHGGNFVKTMARLAETHDTLSVVDDQRGSPTWTGDLADGLLELAARVAGDDPPTAKVLHATGGGETTWFGFAQAVFTELGLDPARVRPCGSDEFPRPAPRPSYSVLSDQAWRGSGLTPLRPWREALTAAFAQDASAYRP</sequence>
<dbReference type="InterPro" id="IPR036291">
    <property type="entry name" value="NAD(P)-bd_dom_sf"/>
</dbReference>
<accession>A0A7Z1AUX5</accession>
<reference evidence="4 5" key="1">
    <citation type="submission" date="2016-12" db="EMBL/GenBank/DDBJ databases">
        <title>The draft genome sequence of Actinophytocola xinjiangensis.</title>
        <authorList>
            <person name="Wang W."/>
            <person name="Yuan L."/>
        </authorList>
    </citation>
    <scope>NUCLEOTIDE SEQUENCE [LARGE SCALE GENOMIC DNA]</scope>
    <source>
        <strain evidence="4 5">CGMCC 4.4663</strain>
    </source>
</reference>
<name>A0A7Z1AUX5_9PSEU</name>
<dbReference type="UniPathway" id="UPA00124"/>
<dbReference type="CDD" id="cd05254">
    <property type="entry name" value="dTDP_HR_like_SDR_e"/>
    <property type="match status" value="1"/>
</dbReference>
<comment type="pathway">
    <text evidence="2">Carbohydrate biosynthesis; dTDP-L-rhamnose biosynthesis.</text>
</comment>
<dbReference type="GO" id="GO:0008831">
    <property type="term" value="F:dTDP-4-dehydrorhamnose reductase activity"/>
    <property type="evidence" value="ECO:0007669"/>
    <property type="project" value="UniProtKB-EC"/>
</dbReference>
<comment type="similarity">
    <text evidence="1 2">Belongs to the dTDP-4-dehydrorhamnose reductase family.</text>
</comment>
<comment type="function">
    <text evidence="2">Catalyzes the reduction of dTDP-6-deoxy-L-lyxo-4-hexulose to yield dTDP-L-rhamnose.</text>
</comment>
<proteinExistence type="inferred from homology"/>
<evidence type="ECO:0000256" key="1">
    <source>
        <dbReference type="ARBA" id="ARBA00010944"/>
    </source>
</evidence>
<comment type="caution">
    <text evidence="4">The sequence shown here is derived from an EMBL/GenBank/DDBJ whole genome shotgun (WGS) entry which is preliminary data.</text>
</comment>
<dbReference type="InterPro" id="IPR005913">
    <property type="entry name" value="dTDP_dehydrorham_reduct"/>
</dbReference>
<dbReference type="AlphaFoldDB" id="A0A7Z1AUX5"/>
<dbReference type="EMBL" id="MSIF01000040">
    <property type="protein sequence ID" value="OLF04680.1"/>
    <property type="molecule type" value="Genomic_DNA"/>
</dbReference>
<feature type="domain" description="RmlD-like substrate binding" evidence="3">
    <location>
        <begin position="6"/>
        <end position="291"/>
    </location>
</feature>
<keyword evidence="2" id="KW-0521">NADP</keyword>
<dbReference type="GO" id="GO:0019305">
    <property type="term" value="P:dTDP-rhamnose biosynthetic process"/>
    <property type="evidence" value="ECO:0007669"/>
    <property type="project" value="UniProtKB-UniPathway"/>
</dbReference>
<dbReference type="GO" id="GO:0005829">
    <property type="term" value="C:cytosol"/>
    <property type="evidence" value="ECO:0007669"/>
    <property type="project" value="TreeGrafter"/>
</dbReference>
<dbReference type="Pfam" id="PF04321">
    <property type="entry name" value="RmlD_sub_bind"/>
    <property type="match status" value="1"/>
</dbReference>